<name>A0A413X483_9FIRM</name>
<gene>
    <name evidence="1" type="ORF">CE91St55_58280</name>
</gene>
<organism evidence="1 2">
    <name type="scientific">Hungatella hathewayi</name>
    <dbReference type="NCBI Taxonomy" id="154046"/>
    <lineage>
        <taxon>Bacteria</taxon>
        <taxon>Bacillati</taxon>
        <taxon>Bacillota</taxon>
        <taxon>Clostridia</taxon>
        <taxon>Lachnospirales</taxon>
        <taxon>Lachnospiraceae</taxon>
        <taxon>Hungatella</taxon>
    </lineage>
</organism>
<evidence type="ECO:0000313" key="2">
    <source>
        <dbReference type="Proteomes" id="UP001055091"/>
    </source>
</evidence>
<dbReference type="AlphaFoldDB" id="A0A413X483"/>
<evidence type="ECO:0000313" key="1">
    <source>
        <dbReference type="EMBL" id="GKH03847.1"/>
    </source>
</evidence>
<reference evidence="1" key="1">
    <citation type="submission" date="2022-01" db="EMBL/GenBank/DDBJ databases">
        <title>Novel bile acid biosynthetic pathways are enriched in the microbiome of centenarians.</title>
        <authorList>
            <person name="Sato Y."/>
            <person name="Atarashi K."/>
            <person name="Plichta R.D."/>
            <person name="Arai Y."/>
            <person name="Sasajima S."/>
            <person name="Kearney M.S."/>
            <person name="Suda W."/>
            <person name="Takeshita K."/>
            <person name="Sasaki T."/>
            <person name="Okamoto S."/>
            <person name="Skelly N.A."/>
            <person name="Okamura Y."/>
            <person name="Vlamakis H."/>
            <person name="Li Y."/>
            <person name="Tanoue T."/>
            <person name="Takei H."/>
            <person name="Nittono H."/>
            <person name="Narushima S."/>
            <person name="Irie J."/>
            <person name="Itoh H."/>
            <person name="Moriya K."/>
            <person name="Sugiura Y."/>
            <person name="Suematsu M."/>
            <person name="Moritoki N."/>
            <person name="Shibata S."/>
            <person name="Littman R.D."/>
            <person name="Fischbach A.M."/>
            <person name="Uwamino Y."/>
            <person name="Inoue T."/>
            <person name="Honda A."/>
            <person name="Hattori M."/>
            <person name="Murai T."/>
            <person name="Xavier J.R."/>
            <person name="Hirose N."/>
            <person name="Honda K."/>
        </authorList>
    </citation>
    <scope>NUCLEOTIDE SEQUENCE</scope>
    <source>
        <strain evidence="1">CE91-St55</strain>
    </source>
</reference>
<protein>
    <submittedName>
        <fullName evidence="1">Uncharacterized protein</fullName>
    </submittedName>
</protein>
<comment type="caution">
    <text evidence="1">The sequence shown here is derived from an EMBL/GenBank/DDBJ whole genome shotgun (WGS) entry which is preliminary data.</text>
</comment>
<proteinExistence type="predicted"/>
<dbReference type="Proteomes" id="UP001055091">
    <property type="component" value="Unassembled WGS sequence"/>
</dbReference>
<accession>A0A413X483</accession>
<sequence>MEKLLDVIERKDALVIALSDGHIRAVDLSGYHRGNEAEISAEELYEEGKRVYTILPEDMEQLQNCEYIFREDAMWVRYGSKLHEELQEHRLQELLDREIYCEDENGMQ</sequence>
<dbReference type="GeneID" id="93149466"/>
<dbReference type="EMBL" id="BQNJ01000002">
    <property type="protein sequence ID" value="GKH03847.1"/>
    <property type="molecule type" value="Genomic_DNA"/>
</dbReference>
<dbReference type="RefSeq" id="WP_006776733.1">
    <property type="nucleotide sequence ID" value="NZ_BQNJ01000002.1"/>
</dbReference>